<evidence type="ECO:0000256" key="1">
    <source>
        <dbReference type="SAM" id="MobiDB-lite"/>
    </source>
</evidence>
<name>A0A4R5CIZ3_9ACTN</name>
<gene>
    <name evidence="3" type="ORF">E1269_28810</name>
</gene>
<dbReference type="OrthoDB" id="5198180at2"/>
<organism evidence="3 4">
    <name type="scientific">Jiangella asiatica</name>
    <dbReference type="NCBI Taxonomy" id="2530372"/>
    <lineage>
        <taxon>Bacteria</taxon>
        <taxon>Bacillati</taxon>
        <taxon>Actinomycetota</taxon>
        <taxon>Actinomycetes</taxon>
        <taxon>Jiangellales</taxon>
        <taxon>Jiangellaceae</taxon>
        <taxon>Jiangella</taxon>
    </lineage>
</organism>
<reference evidence="3 4" key="1">
    <citation type="submission" date="2019-03" db="EMBL/GenBank/DDBJ databases">
        <title>Draft genome sequences of novel Actinobacteria.</title>
        <authorList>
            <person name="Sahin N."/>
            <person name="Ay H."/>
            <person name="Saygin H."/>
        </authorList>
    </citation>
    <scope>NUCLEOTIDE SEQUENCE [LARGE SCALE GENOMIC DNA]</scope>
    <source>
        <strain evidence="3 4">5K138</strain>
    </source>
</reference>
<keyword evidence="4" id="KW-1185">Reference proteome</keyword>
<dbReference type="AlphaFoldDB" id="A0A4R5CIZ3"/>
<dbReference type="Proteomes" id="UP000294739">
    <property type="component" value="Unassembled WGS sequence"/>
</dbReference>
<sequence length="196" mass="20457">MSASPPAGARFGPFAWSPLTDDDRGYLVASHDEGGLVIDVLLTGSGSFSLRVDQAAQLADQLCDLAGVPARPVPWMLPDLHTHLETVDASVREWDRARRAPSGPGPPSGSALDSSSTTEAAAGVAALESVDAMIRRLLDVRDSVATGLASDPVVDGPARDRAPDRRLTTMGGLILAVGIAAVFWLAVGLGLWLLLR</sequence>
<keyword evidence="2" id="KW-1133">Transmembrane helix</keyword>
<protein>
    <submittedName>
        <fullName evidence="3">Uncharacterized protein</fullName>
    </submittedName>
</protein>
<proteinExistence type="predicted"/>
<keyword evidence="2" id="KW-0472">Membrane</keyword>
<feature type="region of interest" description="Disordered" evidence="1">
    <location>
        <begin position="97"/>
        <end position="116"/>
    </location>
</feature>
<dbReference type="InParanoid" id="A0A4R5CIZ3"/>
<feature type="transmembrane region" description="Helical" evidence="2">
    <location>
        <begin position="173"/>
        <end position="195"/>
    </location>
</feature>
<comment type="caution">
    <text evidence="3">The sequence shown here is derived from an EMBL/GenBank/DDBJ whole genome shotgun (WGS) entry which is preliminary data.</text>
</comment>
<dbReference type="RefSeq" id="WP_131901143.1">
    <property type="nucleotide sequence ID" value="NZ_SMKZ01000067.1"/>
</dbReference>
<evidence type="ECO:0000313" key="3">
    <source>
        <dbReference type="EMBL" id="TDD98293.1"/>
    </source>
</evidence>
<accession>A0A4R5CIZ3</accession>
<dbReference type="EMBL" id="SMKZ01000067">
    <property type="protein sequence ID" value="TDD98293.1"/>
    <property type="molecule type" value="Genomic_DNA"/>
</dbReference>
<evidence type="ECO:0000256" key="2">
    <source>
        <dbReference type="SAM" id="Phobius"/>
    </source>
</evidence>
<keyword evidence="2" id="KW-0812">Transmembrane</keyword>
<evidence type="ECO:0000313" key="4">
    <source>
        <dbReference type="Proteomes" id="UP000294739"/>
    </source>
</evidence>